<organism evidence="2 3">
    <name type="scientific">Haloplanus rallus</name>
    <dbReference type="NCBI Taxonomy" id="1816183"/>
    <lineage>
        <taxon>Archaea</taxon>
        <taxon>Methanobacteriati</taxon>
        <taxon>Methanobacteriota</taxon>
        <taxon>Stenosarchaea group</taxon>
        <taxon>Halobacteria</taxon>
        <taxon>Halobacteriales</taxon>
        <taxon>Haloferacaceae</taxon>
        <taxon>Haloplanus</taxon>
    </lineage>
</organism>
<keyword evidence="3" id="KW-1185">Reference proteome</keyword>
<dbReference type="Gene3D" id="3.40.50.620">
    <property type="entry name" value="HUPs"/>
    <property type="match status" value="1"/>
</dbReference>
<dbReference type="EMBL" id="CP034345">
    <property type="protein sequence ID" value="QGX94014.1"/>
    <property type="molecule type" value="Genomic_DNA"/>
</dbReference>
<dbReference type="Proteomes" id="UP000428325">
    <property type="component" value="Chromosome"/>
</dbReference>
<evidence type="ECO:0000259" key="1">
    <source>
        <dbReference type="Pfam" id="PF00582"/>
    </source>
</evidence>
<protein>
    <submittedName>
        <fullName evidence="2">Universal stress protein</fullName>
    </submittedName>
</protein>
<proteinExistence type="predicted"/>
<dbReference type="OrthoDB" id="307404at2157"/>
<accession>A0A6B9F6N4</accession>
<dbReference type="Pfam" id="PF00582">
    <property type="entry name" value="Usp"/>
    <property type="match status" value="1"/>
</dbReference>
<feature type="domain" description="UspA" evidence="1">
    <location>
        <begin position="3"/>
        <end position="121"/>
    </location>
</feature>
<sequence>MSVLAAVDSADESRVVQRGYELAQAFDEELVVFNVQPETESKSTAKEIAENAVKLALDDPQNVTAVGALGEPAPRILNEAEERRSSYIVLGPQKQTPIGKALMGSVSQLVLLNADSTVVFVSDEE</sequence>
<dbReference type="GeneID" id="43368682"/>
<dbReference type="SUPFAM" id="SSF52402">
    <property type="entry name" value="Adenine nucleotide alpha hydrolases-like"/>
    <property type="match status" value="1"/>
</dbReference>
<dbReference type="KEGG" id="hra:EI982_04080"/>
<evidence type="ECO:0000313" key="3">
    <source>
        <dbReference type="Proteomes" id="UP000428325"/>
    </source>
</evidence>
<reference evidence="2 3" key="1">
    <citation type="submission" date="2018-12" db="EMBL/GenBank/DDBJ databases">
        <title>Complete genome sequence of Haloplanus rallus MBLA0036.</title>
        <authorList>
            <person name="Nam Y.-d."/>
            <person name="Kang J."/>
            <person name="Chung W.-H."/>
            <person name="Park Y.S."/>
        </authorList>
    </citation>
    <scope>NUCLEOTIDE SEQUENCE [LARGE SCALE GENOMIC DNA]</scope>
    <source>
        <strain evidence="2 3">MBLA0036</strain>
    </source>
</reference>
<dbReference type="InterPro" id="IPR014729">
    <property type="entry name" value="Rossmann-like_a/b/a_fold"/>
</dbReference>
<dbReference type="CDD" id="cd00293">
    <property type="entry name" value="USP-like"/>
    <property type="match status" value="1"/>
</dbReference>
<gene>
    <name evidence="2" type="ORF">EI982_04080</name>
</gene>
<dbReference type="AlphaFoldDB" id="A0A6B9F6N4"/>
<name>A0A6B9F6N4_9EURY</name>
<dbReference type="RefSeq" id="WP_157688250.1">
    <property type="nucleotide sequence ID" value="NZ_CP034345.1"/>
</dbReference>
<dbReference type="InterPro" id="IPR006016">
    <property type="entry name" value="UspA"/>
</dbReference>
<evidence type="ECO:0000313" key="2">
    <source>
        <dbReference type="EMBL" id="QGX94014.1"/>
    </source>
</evidence>